<keyword evidence="1" id="KW-1133">Transmembrane helix</keyword>
<gene>
    <name evidence="2" type="ORF">BLA55_02565</name>
</gene>
<feature type="transmembrane region" description="Helical" evidence="1">
    <location>
        <begin position="6"/>
        <end position="27"/>
    </location>
</feature>
<protein>
    <submittedName>
        <fullName evidence="2">Uncharacterized protein</fullName>
    </submittedName>
</protein>
<dbReference type="OrthoDB" id="398057at2"/>
<dbReference type="NCBIfam" id="NF045844">
    <property type="entry name" value="BC85_0335_fam"/>
    <property type="match status" value="1"/>
</dbReference>
<dbReference type="EMBL" id="CP017813">
    <property type="protein sequence ID" value="APJ38529.1"/>
    <property type="molecule type" value="Genomic_DNA"/>
</dbReference>
<keyword evidence="3" id="KW-1185">Reference proteome</keyword>
<dbReference type="KEGG" id="mpul:BLA55_02565"/>
<evidence type="ECO:0000313" key="3">
    <source>
        <dbReference type="Proteomes" id="UP000184322"/>
    </source>
</evidence>
<dbReference type="RefSeq" id="WP_073372532.1">
    <property type="nucleotide sequence ID" value="NZ_CP017813.1"/>
</dbReference>
<sequence length="216" mass="25784">MRTALTISIFVALIIGFGIYGILFYKAKKMQKDLVRKSEQETYHTLLKIRENIGEIPIQLKNALKSKTDDWDFEFNLNTIYLNNYQSILCISNDDLYVFAGLQEMSKRPFFYYESEFDFDKWNDLVTQENPKLVSIKPLSYGNQKLDLVLVYGTKMDNLEIYKNFFNQLNHNGMLVINQKFQKRSELNQFLKYLNNEKVNYEIVWHKNKFLYISKK</sequence>
<evidence type="ECO:0000256" key="1">
    <source>
        <dbReference type="SAM" id="Phobius"/>
    </source>
</evidence>
<dbReference type="STRING" id="48003.BLA55_02565"/>
<proteinExistence type="predicted"/>
<evidence type="ECO:0000313" key="2">
    <source>
        <dbReference type="EMBL" id="APJ38529.1"/>
    </source>
</evidence>
<name>A0A1L4FSG6_9BACT</name>
<keyword evidence="1" id="KW-0812">Transmembrane</keyword>
<accession>A0A1L4FSG6</accession>
<dbReference type="Proteomes" id="UP000184322">
    <property type="component" value="Chromosome"/>
</dbReference>
<keyword evidence="1" id="KW-0472">Membrane</keyword>
<reference evidence="3" key="1">
    <citation type="submission" date="2016-10" db="EMBL/GenBank/DDBJ databases">
        <authorList>
            <person name="Beylefeld A."/>
            <person name="Abolnik C."/>
        </authorList>
    </citation>
    <scope>NUCLEOTIDE SEQUENCE [LARGE SCALE GENOMIC DNA]</scope>
    <source>
        <strain evidence="3">B359_6</strain>
    </source>
</reference>
<dbReference type="AlphaFoldDB" id="A0A1L4FSG6"/>
<organism evidence="2 3">
    <name type="scientific">Mycoplasmopsis pullorum</name>
    <dbReference type="NCBI Taxonomy" id="48003"/>
    <lineage>
        <taxon>Bacteria</taxon>
        <taxon>Bacillati</taxon>
        <taxon>Mycoplasmatota</taxon>
        <taxon>Mycoplasmoidales</taxon>
        <taxon>Metamycoplasmataceae</taxon>
        <taxon>Mycoplasmopsis</taxon>
    </lineage>
</organism>